<dbReference type="EMBL" id="JAWIIJ010000005">
    <property type="protein sequence ID" value="MDV2078972.1"/>
    <property type="molecule type" value="Genomic_DNA"/>
</dbReference>
<dbReference type="InterPro" id="IPR036188">
    <property type="entry name" value="FAD/NAD-bd_sf"/>
</dbReference>
<proteinExistence type="predicted"/>
<dbReference type="Pfam" id="PF13738">
    <property type="entry name" value="Pyr_redox_3"/>
    <property type="match status" value="1"/>
</dbReference>
<protein>
    <submittedName>
        <fullName evidence="1">NAD(P)/FAD-dependent oxidoreductase</fullName>
        <ecNumber evidence="1">1.14.13.-</ecNumber>
    </submittedName>
</protein>
<dbReference type="PANTHER" id="PTHR42877">
    <property type="entry name" value="L-ORNITHINE N(5)-MONOOXYGENASE-RELATED"/>
    <property type="match status" value="1"/>
</dbReference>
<evidence type="ECO:0000313" key="1">
    <source>
        <dbReference type="EMBL" id="MDV2078972.1"/>
    </source>
</evidence>
<dbReference type="EC" id="1.14.13.-" evidence="1"/>
<dbReference type="PANTHER" id="PTHR42877:SF4">
    <property type="entry name" value="FAD_NAD(P)-BINDING DOMAIN-CONTAINING PROTEIN-RELATED"/>
    <property type="match status" value="1"/>
</dbReference>
<dbReference type="GO" id="GO:0016491">
    <property type="term" value="F:oxidoreductase activity"/>
    <property type="evidence" value="ECO:0007669"/>
    <property type="project" value="UniProtKB-KW"/>
</dbReference>
<reference evidence="1 2" key="1">
    <citation type="submission" date="2023-10" db="EMBL/GenBank/DDBJ databases">
        <title>Characteristics and mechanism of a salt-tolerant marine origin heterotrophic nitrifying- aerobic denitrifying bacteria Marinobacter xestospongiae HN1.</title>
        <authorList>
            <person name="Qi R."/>
        </authorList>
    </citation>
    <scope>NUCLEOTIDE SEQUENCE [LARGE SCALE GENOMIC DNA]</scope>
    <source>
        <strain evidence="1 2">HN1</strain>
    </source>
</reference>
<comment type="caution">
    <text evidence="1">The sequence shown here is derived from an EMBL/GenBank/DDBJ whole genome shotgun (WGS) entry which is preliminary data.</text>
</comment>
<organism evidence="1 2">
    <name type="scientific">Marinobacter xestospongiae</name>
    <dbReference type="NCBI Taxonomy" id="994319"/>
    <lineage>
        <taxon>Bacteria</taxon>
        <taxon>Pseudomonadati</taxon>
        <taxon>Pseudomonadota</taxon>
        <taxon>Gammaproteobacteria</taxon>
        <taxon>Pseudomonadales</taxon>
        <taxon>Marinobacteraceae</taxon>
        <taxon>Marinobacter</taxon>
    </lineage>
</organism>
<dbReference type="InterPro" id="IPR051209">
    <property type="entry name" value="FAD-bind_Monooxygenase_sf"/>
</dbReference>
<dbReference type="Proteomes" id="UP001269819">
    <property type="component" value="Unassembled WGS sequence"/>
</dbReference>
<accession>A0ABU3VXH0</accession>
<name>A0ABU3VXH0_9GAMM</name>
<dbReference type="SUPFAM" id="SSF51905">
    <property type="entry name" value="FAD/NAD(P)-binding domain"/>
    <property type="match status" value="1"/>
</dbReference>
<gene>
    <name evidence="1" type="ORF">RYS15_09750</name>
</gene>
<evidence type="ECO:0000313" key="2">
    <source>
        <dbReference type="Proteomes" id="UP001269819"/>
    </source>
</evidence>
<sequence length="492" mass="56002">MTQNTPLDIAIIGTGFGGLGMAMQLKKAGIDNFALLEKADSVGGTWRDNTYPGAACDVQSHLYSFSFEPKSDWTRKFGLQPEIRAYLEGCASKYQLQRHIHFNQEVTAADFDADAGLWRLQTAAGDRFLTRILVTATGQLNQPAYPRLDGLQRFQGHAFHSARWDHRHDLSDKRVAVIGTGASAIQFVPQILPRVRELKLFQRSGAWVIPKPDRPFSGFEQYLFNHYPVLDRLYRTQIYWRNESRALAFTRFGFLLNVFKWQAKHLAKKHVRDPDKRRKLIPDYPVGCKRVLIANDWYQAIDQDHLALITDGIDHIDERGVVTTDGQHHEVDTLIYGTGFKATDFLSPITITGLNGQSLNDAWQDGAEAYKGMNVAGFPNLFMLYGPNTNLAHSSIVFMLESQIRYVMQCVRLLQDPGLHYIDVKAERQQDYVSGLQHQLSHSVWESGCDSWYKTDSGRNTNNWPGFTFSFRLMTSKLDLQDYHLQPVPARG</sequence>
<dbReference type="RefSeq" id="WP_316973620.1">
    <property type="nucleotide sequence ID" value="NZ_JAWIIJ010000005.1"/>
</dbReference>
<keyword evidence="2" id="KW-1185">Reference proteome</keyword>
<keyword evidence="1" id="KW-0560">Oxidoreductase</keyword>
<dbReference type="Gene3D" id="3.50.50.60">
    <property type="entry name" value="FAD/NAD(P)-binding domain"/>
    <property type="match status" value="2"/>
</dbReference>